<dbReference type="Proteomes" id="UP000695022">
    <property type="component" value="Unplaced"/>
</dbReference>
<dbReference type="RefSeq" id="XP_014679143.1">
    <property type="nucleotide sequence ID" value="XM_014823657.1"/>
</dbReference>
<organism evidence="1 2">
    <name type="scientific">Priapulus caudatus</name>
    <name type="common">Priapulid worm</name>
    <dbReference type="NCBI Taxonomy" id="37621"/>
    <lineage>
        <taxon>Eukaryota</taxon>
        <taxon>Metazoa</taxon>
        <taxon>Ecdysozoa</taxon>
        <taxon>Scalidophora</taxon>
        <taxon>Priapulida</taxon>
        <taxon>Priapulimorpha</taxon>
        <taxon>Priapulimorphida</taxon>
        <taxon>Priapulidae</taxon>
        <taxon>Priapulus</taxon>
    </lineage>
</organism>
<dbReference type="PANTHER" id="PTHR10044">
    <property type="entry name" value="INHIBITOR OF APOPTOSIS"/>
    <property type="match status" value="1"/>
</dbReference>
<evidence type="ECO:0000313" key="2">
    <source>
        <dbReference type="RefSeq" id="XP_014679143.1"/>
    </source>
</evidence>
<protein>
    <submittedName>
        <fullName evidence="2">Inhibitor of apoptosis</fullName>
    </submittedName>
</protein>
<dbReference type="GeneID" id="106818997"/>
<dbReference type="CDD" id="cd00022">
    <property type="entry name" value="BIR"/>
    <property type="match status" value="1"/>
</dbReference>
<dbReference type="InterPro" id="IPR050784">
    <property type="entry name" value="IAP"/>
</dbReference>
<dbReference type="PANTHER" id="PTHR10044:SF139">
    <property type="entry name" value="DEATH-ASSOCIATED INHIBITOR OF APOPTOSIS 2"/>
    <property type="match status" value="1"/>
</dbReference>
<dbReference type="PROSITE" id="PS01282">
    <property type="entry name" value="BIR_REPEAT_1"/>
    <property type="match status" value="1"/>
</dbReference>
<dbReference type="PROSITE" id="PS50143">
    <property type="entry name" value="BIR_REPEAT_2"/>
    <property type="match status" value="1"/>
</dbReference>
<dbReference type="SUPFAM" id="SSF57924">
    <property type="entry name" value="Inhibitor of apoptosis (IAP) repeat"/>
    <property type="match status" value="1"/>
</dbReference>
<name>A0ABM1F3X2_PRICU</name>
<accession>A0ABM1F3X2</accession>
<keyword evidence="1" id="KW-1185">Reference proteome</keyword>
<dbReference type="Gene3D" id="1.10.1170.10">
    <property type="entry name" value="Inhibitor Of Apoptosis Protein (2mihbC-IAP-1), Chain A"/>
    <property type="match status" value="1"/>
</dbReference>
<dbReference type="InterPro" id="IPR001370">
    <property type="entry name" value="BIR_rpt"/>
</dbReference>
<reference evidence="2" key="1">
    <citation type="submission" date="2025-08" db="UniProtKB">
        <authorList>
            <consortium name="RefSeq"/>
        </authorList>
    </citation>
    <scope>IDENTIFICATION</scope>
</reference>
<dbReference type="SMART" id="SM00238">
    <property type="entry name" value="BIR"/>
    <property type="match status" value="1"/>
</dbReference>
<sequence length="160" mass="17836">MSANRDASVVVVHRPQRAPSSGVPVAYSVEVVPSATEPGWEEVNVVGVTARPTHAAYATLASRVQSYETWPHETREQQPQQLAEAGFFYAGIQDNVKCFFCSGGLRNWEPHDDVWVEHARWFPRCGFLHICKGEDFVAAVQAKYPKSSQMVGERGYGARR</sequence>
<evidence type="ECO:0000313" key="1">
    <source>
        <dbReference type="Proteomes" id="UP000695022"/>
    </source>
</evidence>
<proteinExistence type="predicted"/>
<dbReference type="Pfam" id="PF00653">
    <property type="entry name" value="BIR"/>
    <property type="match status" value="1"/>
</dbReference>
<gene>
    <name evidence="2" type="primary">LOC106818997</name>
</gene>